<dbReference type="AlphaFoldDB" id="A0A6J7ICY3"/>
<reference evidence="1" key="1">
    <citation type="submission" date="2020-05" db="EMBL/GenBank/DDBJ databases">
        <authorList>
            <person name="Chiriac C."/>
            <person name="Salcher M."/>
            <person name="Ghai R."/>
            <person name="Kavagutti S V."/>
        </authorList>
    </citation>
    <scope>NUCLEOTIDE SEQUENCE</scope>
</reference>
<accession>A0A6J7ICY3</accession>
<name>A0A6J7ICY3_9ZZZZ</name>
<protein>
    <submittedName>
        <fullName evidence="1">Unannotated protein</fullName>
    </submittedName>
</protein>
<dbReference type="PROSITE" id="PS51257">
    <property type="entry name" value="PROKAR_LIPOPROTEIN"/>
    <property type="match status" value="1"/>
</dbReference>
<evidence type="ECO:0000313" key="1">
    <source>
        <dbReference type="EMBL" id="CAB4929068.1"/>
    </source>
</evidence>
<dbReference type="Pfam" id="PF05834">
    <property type="entry name" value="Lycopene_cycl"/>
    <property type="match status" value="1"/>
</dbReference>
<dbReference type="SUPFAM" id="SSF51905">
    <property type="entry name" value="FAD/NAD(P)-binding domain"/>
    <property type="match status" value="1"/>
</dbReference>
<dbReference type="EMBL" id="CAFBMK010000151">
    <property type="protein sequence ID" value="CAB4929068.1"/>
    <property type="molecule type" value="Genomic_DNA"/>
</dbReference>
<sequence length="384" mass="41184">MRHLILGAGCAGLSLACALLDAGVEHPIALVDARTTFGRDRTWCLFDVRPTPFAELASHRWSSWEIGGVVRHDDRRPYLRLDGADVYAHALARLDRAPNVDLRLGESVRTVGDGLAVTDRGELRADLVYDALSLGSPALRGLRPMAWQTFLGHEVEVARPVFDPGLATLMDFDVPQPAGGVAFLYVLPFDERRALVEHTVIGTHAVPAAERRRAVDEHLDRRGAGRRTVTHEERGAIPMTVDGPSRPGPRHAIPLGVAGGAVRPSSGYAFGRIQAQVADVVADVVAGRTPDGRVGSARTRALDAIFLRVLAAEPERFPDHFRRLAERVPAAPLARFLGDAGTVLDDARIVAAMPKTPFGVAAMRVPGVAPVGGRATVDPWSGDG</sequence>
<dbReference type="Gene3D" id="3.50.50.60">
    <property type="entry name" value="FAD/NAD(P)-binding domain"/>
    <property type="match status" value="1"/>
</dbReference>
<dbReference type="InterPro" id="IPR036188">
    <property type="entry name" value="FAD/NAD-bd_sf"/>
</dbReference>
<proteinExistence type="predicted"/>
<organism evidence="1">
    <name type="scientific">freshwater metagenome</name>
    <dbReference type="NCBI Taxonomy" id="449393"/>
    <lineage>
        <taxon>unclassified sequences</taxon>
        <taxon>metagenomes</taxon>
        <taxon>ecological metagenomes</taxon>
    </lineage>
</organism>
<gene>
    <name evidence="1" type="ORF">UFOPK3564_02271</name>
</gene>